<evidence type="ECO:0000313" key="6">
    <source>
        <dbReference type="EMBL" id="KAL0949674.1"/>
    </source>
</evidence>
<dbReference type="Gene3D" id="3.40.50.920">
    <property type="match status" value="1"/>
</dbReference>
<dbReference type="InterPro" id="IPR009014">
    <property type="entry name" value="Transketo_C/PFOR_II"/>
</dbReference>
<dbReference type="InterPro" id="IPR017927">
    <property type="entry name" value="FAD-bd_FR_type"/>
</dbReference>
<dbReference type="PANTHER" id="PTHR19384">
    <property type="entry name" value="NITRIC OXIDE SYNTHASE-RELATED"/>
    <property type="match status" value="1"/>
</dbReference>
<dbReference type="CDD" id="cd06207">
    <property type="entry name" value="CyPoR_like"/>
    <property type="match status" value="1"/>
</dbReference>
<protein>
    <recommendedName>
        <fullName evidence="5">FAD-binding FR-type domain-containing protein</fullName>
    </recommendedName>
</protein>
<comment type="caution">
    <text evidence="6">The sequence shown here is derived from an EMBL/GenBank/DDBJ whole genome shotgun (WGS) entry which is preliminary data.</text>
</comment>
<dbReference type="EMBL" id="JASNQZ010000012">
    <property type="protein sequence ID" value="KAL0949674.1"/>
    <property type="molecule type" value="Genomic_DNA"/>
</dbReference>
<keyword evidence="4" id="KW-0560">Oxidoreductase</keyword>
<evidence type="ECO:0000313" key="7">
    <source>
        <dbReference type="Proteomes" id="UP001556367"/>
    </source>
</evidence>
<dbReference type="InterPro" id="IPR002869">
    <property type="entry name" value="Pyrv_flavodox_OxRed_cen"/>
</dbReference>
<dbReference type="SUPFAM" id="SSF53323">
    <property type="entry name" value="Pyruvate-ferredoxin oxidoreductase, PFOR, domain III"/>
    <property type="match status" value="1"/>
</dbReference>
<reference evidence="7" key="1">
    <citation type="submission" date="2024-06" db="EMBL/GenBank/DDBJ databases">
        <title>Multi-omics analyses provide insights into the biosynthesis of the anticancer antibiotic pleurotin in Hohenbuehelia grisea.</title>
        <authorList>
            <person name="Weaver J.A."/>
            <person name="Alberti F."/>
        </authorList>
    </citation>
    <scope>NUCLEOTIDE SEQUENCE [LARGE SCALE GENOMIC DNA]</scope>
    <source>
        <strain evidence="7">T-177</strain>
    </source>
</reference>
<evidence type="ECO:0000256" key="3">
    <source>
        <dbReference type="ARBA" id="ARBA00022827"/>
    </source>
</evidence>
<dbReference type="SUPFAM" id="SSF52343">
    <property type="entry name" value="Ferredoxin reductase-like, C-terminal NADP-linked domain"/>
    <property type="match status" value="1"/>
</dbReference>
<dbReference type="SUPFAM" id="SSF63380">
    <property type="entry name" value="Riboflavin synthase domain-like"/>
    <property type="match status" value="1"/>
</dbReference>
<dbReference type="Pfam" id="PF00667">
    <property type="entry name" value="FAD_binding_1"/>
    <property type="match status" value="1"/>
</dbReference>
<evidence type="ECO:0000256" key="4">
    <source>
        <dbReference type="ARBA" id="ARBA00023002"/>
    </source>
</evidence>
<dbReference type="InterPro" id="IPR003097">
    <property type="entry name" value="CysJ-like_FAD-binding"/>
</dbReference>
<dbReference type="PRINTS" id="PR00371">
    <property type="entry name" value="FPNCR"/>
</dbReference>
<name>A0ABR3J241_9AGAR</name>
<dbReference type="Pfam" id="PF00175">
    <property type="entry name" value="NAD_binding_1"/>
    <property type="match status" value="1"/>
</dbReference>
<comment type="cofactor">
    <cofactor evidence="1">
        <name>FAD</name>
        <dbReference type="ChEBI" id="CHEBI:57692"/>
    </cofactor>
</comment>
<evidence type="ECO:0000256" key="1">
    <source>
        <dbReference type="ARBA" id="ARBA00001974"/>
    </source>
</evidence>
<dbReference type="InterPro" id="IPR017938">
    <property type="entry name" value="Riboflavin_synthase-like_b-brl"/>
</dbReference>
<keyword evidence="3" id="KW-0274">FAD</keyword>
<dbReference type="InterPro" id="IPR001433">
    <property type="entry name" value="OxRdtase_FAD/NAD-bd"/>
</dbReference>
<sequence length="1060" mass="115333">MSRAESPLSASTTLSVPPSPKLKGIPSFISDNVYQNPHIPASNLIEWISSRSATSSTVYIYDVAEQAGFGTLTKQLSSTYDDTTLVIDIQTRPGAGLSLLGRLSQGTSQDALKGSVLTAYTTPRGLSVMAPSLSHLPAAQPDSRLVLQVPTVSTAGETYFLSPTLADLAATLPFLPQDVAILLSASPQESVDFATLAYALKKNHVVHLFDHFSSSREVGHPIVRLPELTEGDSLSTVIKNAGYNLFEYEGDTQARVVFVFLNGPLALAARAVVKAAVGVGIVIVKVLRPWGDEEFQGVIPSTAEVLHVFDEVPNSFTRGLLFTDVFTSVLQSHRAPIVETHPVTPTLLKAYLSEQGSLQGALSRIHPSILPAPAPLTTTKKILLFSTPDSPQSAVSQALEDLFLSNNNIATRLLTDHDMLSKQGGIVADRLILGRIDADEVDIHTPIPFSFPLGESTGGEADFTAILDQSLLKSHDLLQYAKPGSPVLLVGSWSTTELGSNLPPSSLELIASRKLRVWVIDAHSLACQLVGSSGSATDAVQNLLIYVAFLRLYLGKSAKESLTHAMTSALFPASINGVQSSQINAEAWAALTEVTVEAPHPSSETTSPLLKHFEPNIIAVEREEGETLVNGARLETWRDAAKHFIFSGAFTPSLDVSSQPEEYPANPALRPEVPDRTFLVTCTVNRRLTPLEYDRNVFHLEFDTSGTGLKYAIGEALGVHGWNDAQDVLEFCQWYGADPDRLITIPIVAGEDRMHTRTVFQALQQQIDLFGQPPKSFYSDLAPYATSSVDKHALQFIGSPEGSATFKKLSEKDTVHFLDVLKMYPSARPGIEVLCTLIGDIKPRHYSIASAQAVVGNRVDLLVVTVDWLTPSGSPRYGQCTRYLAGLKVGQKVTVSIKPSVMKLPPDDAQPIIMAGLGTGAAPFRAFLQYRAWLSQQGRSVGPTYYYFGSRHQSQEYLYGEEIEAFILDGTITRAGLAFSRDGPKKVYIQHKMREDAEVLARMLREQQGVFYLCGPTWPVPDVYEALVGALTAFHGLSAEEAGEYLEDLKEEERYVLEVY</sequence>
<keyword evidence="7" id="KW-1185">Reference proteome</keyword>
<proteinExistence type="predicted"/>
<dbReference type="PANTHER" id="PTHR19384:SF109">
    <property type="entry name" value="SULFITE REDUCTASE [NADPH] FLAVOPROTEIN COMPONENT"/>
    <property type="match status" value="1"/>
</dbReference>
<feature type="domain" description="FAD-binding FR-type" evidence="5">
    <location>
        <begin position="675"/>
        <end position="906"/>
    </location>
</feature>
<dbReference type="Gene3D" id="3.40.50.970">
    <property type="match status" value="1"/>
</dbReference>
<dbReference type="InterPro" id="IPR001709">
    <property type="entry name" value="Flavoprot_Pyr_Nucl_cyt_Rdtase"/>
</dbReference>
<evidence type="ECO:0000259" key="5">
    <source>
        <dbReference type="PROSITE" id="PS51384"/>
    </source>
</evidence>
<dbReference type="Gene3D" id="3.40.920.10">
    <property type="entry name" value="Pyruvate-ferredoxin oxidoreductase, PFOR, domain III"/>
    <property type="match status" value="1"/>
</dbReference>
<dbReference type="PROSITE" id="PS51384">
    <property type="entry name" value="FAD_FR"/>
    <property type="match status" value="1"/>
</dbReference>
<gene>
    <name evidence="6" type="ORF">HGRIS_009712</name>
</gene>
<dbReference type="SUPFAM" id="SSF52922">
    <property type="entry name" value="TK C-terminal domain-like"/>
    <property type="match status" value="1"/>
</dbReference>
<dbReference type="InterPro" id="IPR023173">
    <property type="entry name" value="NADPH_Cyt_P450_Rdtase_alpha"/>
</dbReference>
<dbReference type="Gene3D" id="2.40.30.10">
    <property type="entry name" value="Translation factors"/>
    <property type="match status" value="1"/>
</dbReference>
<dbReference type="Gene3D" id="1.20.990.10">
    <property type="entry name" value="NADPH-cytochrome p450 Reductase, Chain A, domain 3"/>
    <property type="match status" value="1"/>
</dbReference>
<dbReference type="Proteomes" id="UP001556367">
    <property type="component" value="Unassembled WGS sequence"/>
</dbReference>
<evidence type="ECO:0000256" key="2">
    <source>
        <dbReference type="ARBA" id="ARBA00022630"/>
    </source>
</evidence>
<organism evidence="6 7">
    <name type="scientific">Hohenbuehelia grisea</name>
    <dbReference type="NCBI Taxonomy" id="104357"/>
    <lineage>
        <taxon>Eukaryota</taxon>
        <taxon>Fungi</taxon>
        <taxon>Dikarya</taxon>
        <taxon>Basidiomycota</taxon>
        <taxon>Agaricomycotina</taxon>
        <taxon>Agaricomycetes</taxon>
        <taxon>Agaricomycetidae</taxon>
        <taxon>Agaricales</taxon>
        <taxon>Pleurotineae</taxon>
        <taxon>Pleurotaceae</taxon>
        <taxon>Hohenbuehelia</taxon>
    </lineage>
</organism>
<dbReference type="Gene3D" id="3.40.50.80">
    <property type="entry name" value="Nucleotide-binding domain of ferredoxin-NADP reductase (FNR) module"/>
    <property type="match status" value="1"/>
</dbReference>
<dbReference type="InterPro" id="IPR039261">
    <property type="entry name" value="FNR_nucleotide-bd"/>
</dbReference>
<keyword evidence="2" id="KW-0285">Flavoprotein</keyword>
<accession>A0ABR3J241</accession>